<evidence type="ECO:0000313" key="1">
    <source>
        <dbReference type="EMBL" id="SEQ45692.1"/>
    </source>
</evidence>
<dbReference type="RefSeq" id="WP_244168330.1">
    <property type="nucleotide sequence ID" value="NZ_FOFP01000006.1"/>
</dbReference>
<reference evidence="1 2" key="1">
    <citation type="submission" date="2016-10" db="EMBL/GenBank/DDBJ databases">
        <authorList>
            <person name="Varghese N."/>
            <person name="Submissions S."/>
        </authorList>
    </citation>
    <scope>NUCLEOTIDE SEQUENCE [LARGE SCALE GENOMIC DNA]</scope>
    <source>
        <strain evidence="1 2">CIP 109853</strain>
    </source>
</reference>
<keyword evidence="2" id="KW-1185">Reference proteome</keyword>
<dbReference type="EMBL" id="FOFP01000006">
    <property type="protein sequence ID" value="SEQ45692.1"/>
    <property type="molecule type" value="Genomic_DNA"/>
</dbReference>
<name>A0ABY1BBL6_9PSED</name>
<protein>
    <submittedName>
        <fullName evidence="1">Uncharacterized protein</fullName>
    </submittedName>
</protein>
<comment type="caution">
    <text evidence="1">The sequence shown here is derived from an EMBL/GenBank/DDBJ whole genome shotgun (WGS) entry which is preliminary data.</text>
</comment>
<sequence>TQATFATFHLLARPWAKSSSPARFKAWCSQSGQLQPQIIISHRMTLEEATEGYRLFDKKVFLRRENEGTP</sequence>
<feature type="non-terminal residue" evidence="1">
    <location>
        <position position="1"/>
    </location>
</feature>
<proteinExistence type="predicted"/>
<dbReference type="Proteomes" id="UP000198512">
    <property type="component" value="Unassembled WGS sequence"/>
</dbReference>
<accession>A0ABY1BBL6</accession>
<organism evidence="1 2">
    <name type="scientific">Pseudomonas cuatrocienegasensis</name>
    <dbReference type="NCBI Taxonomy" id="543360"/>
    <lineage>
        <taxon>Bacteria</taxon>
        <taxon>Pseudomonadati</taxon>
        <taxon>Pseudomonadota</taxon>
        <taxon>Gammaproteobacteria</taxon>
        <taxon>Pseudomonadales</taxon>
        <taxon>Pseudomonadaceae</taxon>
        <taxon>Pseudomonas</taxon>
    </lineage>
</organism>
<evidence type="ECO:0000313" key="2">
    <source>
        <dbReference type="Proteomes" id="UP000198512"/>
    </source>
</evidence>
<gene>
    <name evidence="1" type="ORF">SAMN05216600_10650</name>
</gene>